<evidence type="ECO:0000313" key="3">
    <source>
        <dbReference type="Proteomes" id="UP000563151"/>
    </source>
</evidence>
<proteinExistence type="predicted"/>
<name>A0A923E807_CLOTT</name>
<evidence type="ECO:0008006" key="4">
    <source>
        <dbReference type="Google" id="ProtNLM"/>
    </source>
</evidence>
<reference evidence="2 3" key="1">
    <citation type="submission" date="2020-04" db="EMBL/GenBank/DDBJ databases">
        <title>Genomic insights into acetone-butanol-ethanol (ABE) fermentation by sequencing solventogenic clostridia strains.</title>
        <authorList>
            <person name="Brown S."/>
        </authorList>
    </citation>
    <scope>NUCLEOTIDE SEQUENCE [LARGE SCALE GENOMIC DNA]</scope>
    <source>
        <strain evidence="2 3">DJ011</strain>
    </source>
</reference>
<evidence type="ECO:0000256" key="1">
    <source>
        <dbReference type="SAM" id="Phobius"/>
    </source>
</evidence>
<evidence type="ECO:0000313" key="2">
    <source>
        <dbReference type="EMBL" id="MBC2396937.1"/>
    </source>
</evidence>
<protein>
    <recommendedName>
        <fullName evidence="4">Zn-finger containing protein</fullName>
    </recommendedName>
</protein>
<keyword evidence="1" id="KW-0472">Membrane</keyword>
<dbReference type="Proteomes" id="UP000563151">
    <property type="component" value="Unassembled WGS sequence"/>
</dbReference>
<gene>
    <name evidence="2" type="ORF">HGG79_03960</name>
</gene>
<dbReference type="AlphaFoldDB" id="A0A923E807"/>
<organism evidence="2 3">
    <name type="scientific">Clostridium tetanomorphum</name>
    <dbReference type="NCBI Taxonomy" id="1553"/>
    <lineage>
        <taxon>Bacteria</taxon>
        <taxon>Bacillati</taxon>
        <taxon>Bacillota</taxon>
        <taxon>Clostridia</taxon>
        <taxon>Eubacteriales</taxon>
        <taxon>Clostridiaceae</taxon>
        <taxon>Clostridium</taxon>
    </lineage>
</organism>
<keyword evidence="1" id="KW-1133">Transmembrane helix</keyword>
<keyword evidence="3" id="KW-1185">Reference proteome</keyword>
<dbReference type="EMBL" id="JAAZWO010000003">
    <property type="protein sequence ID" value="MBC2396937.1"/>
    <property type="molecule type" value="Genomic_DNA"/>
</dbReference>
<sequence>MNMNYSNNIYGWDKLSKSTFIIGAFIALFNDVKILGGILMIYSFWRTRSKNINRRAKEEIIYESYIRKIRDYLHYFNMNSFSHNLKDGIESLKSRLKEKKDFLIIRCPNCSQKLRLPKRKGNILVTCPRCSFKFKLKT</sequence>
<feature type="transmembrane region" description="Helical" evidence="1">
    <location>
        <begin position="20"/>
        <end position="45"/>
    </location>
</feature>
<dbReference type="RefSeq" id="WP_111947536.1">
    <property type="nucleotide sequence ID" value="NZ_JAAZWO010000003.1"/>
</dbReference>
<keyword evidence="1" id="KW-0812">Transmembrane</keyword>
<comment type="caution">
    <text evidence="2">The sequence shown here is derived from an EMBL/GenBank/DDBJ whole genome shotgun (WGS) entry which is preliminary data.</text>
</comment>
<accession>A0A923E807</accession>